<reference evidence="2 3" key="1">
    <citation type="journal article" date="2007" name="Nat. Biotechnol.">
        <title>Complete genome sequence of the erythromycin-producing bacterium Saccharopolyspora erythraea NRRL23338.</title>
        <authorList>
            <person name="Oliynyk M."/>
            <person name="Samborskyy M."/>
            <person name="Lester J.B."/>
            <person name="Mironenko T."/>
            <person name="Scott N."/>
            <person name="Dickens S."/>
            <person name="Haydock S.F."/>
            <person name="Leadlay P.F."/>
        </authorList>
    </citation>
    <scope>NUCLEOTIDE SEQUENCE [LARGE SCALE GENOMIC DNA]</scope>
    <source>
        <strain evidence="3">ATCC 11635 / DSM 40517 / JCM 4748 / NBRC 13426 / NCIMB 8594 / NRRL 2338</strain>
    </source>
</reference>
<dbReference type="Pfam" id="PF13474">
    <property type="entry name" value="SnoaL_3"/>
    <property type="match status" value="1"/>
</dbReference>
<dbReference type="HOGENOM" id="CLU_3221669_0_0_11"/>
<accession>A4FG58</accession>
<gene>
    <name evidence="2" type="ordered locus">SACE_3762</name>
</gene>
<keyword evidence="3" id="KW-1185">Reference proteome</keyword>
<name>A4FG58_SACEN</name>
<organism evidence="2 3">
    <name type="scientific">Saccharopolyspora erythraea (strain ATCC 11635 / DSM 40517 / JCM 4748 / NBRC 13426 / NCIMB 8594 / NRRL 2338)</name>
    <dbReference type="NCBI Taxonomy" id="405948"/>
    <lineage>
        <taxon>Bacteria</taxon>
        <taxon>Bacillati</taxon>
        <taxon>Actinomycetota</taxon>
        <taxon>Actinomycetes</taxon>
        <taxon>Pseudonocardiales</taxon>
        <taxon>Pseudonocardiaceae</taxon>
        <taxon>Saccharopolyspora</taxon>
    </lineage>
</organism>
<dbReference type="EMBL" id="AM420293">
    <property type="protein sequence ID" value="CAM03033.1"/>
    <property type="molecule type" value="Genomic_DNA"/>
</dbReference>
<dbReference type="Proteomes" id="UP000006728">
    <property type="component" value="Chromosome"/>
</dbReference>
<dbReference type="Gene3D" id="3.10.450.50">
    <property type="match status" value="1"/>
</dbReference>
<evidence type="ECO:0000313" key="3">
    <source>
        <dbReference type="Proteomes" id="UP000006728"/>
    </source>
</evidence>
<sequence length="44" mass="4654">MVRCAGSGPGADPAEQLDVRLTMGLARRAGQWTVVHEHHSVAAD</sequence>
<dbReference type="AlphaFoldDB" id="A4FG58"/>
<evidence type="ECO:0000259" key="1">
    <source>
        <dbReference type="Pfam" id="PF13474"/>
    </source>
</evidence>
<protein>
    <recommendedName>
        <fullName evidence="1">SnoaL-like domain-containing protein</fullName>
    </recommendedName>
</protein>
<dbReference type="KEGG" id="sen:SACE_3762"/>
<evidence type="ECO:0000313" key="2">
    <source>
        <dbReference type="EMBL" id="CAM03033.1"/>
    </source>
</evidence>
<feature type="domain" description="SnoaL-like" evidence="1">
    <location>
        <begin position="13"/>
        <end position="43"/>
    </location>
</feature>
<dbReference type="InterPro" id="IPR037401">
    <property type="entry name" value="SnoaL-like"/>
</dbReference>
<proteinExistence type="predicted"/>
<dbReference type="SUPFAM" id="SSF54427">
    <property type="entry name" value="NTF2-like"/>
    <property type="match status" value="1"/>
</dbReference>
<dbReference type="RefSeq" id="WP_009948518.1">
    <property type="nucleotide sequence ID" value="NC_009142.1"/>
</dbReference>
<dbReference type="InterPro" id="IPR032710">
    <property type="entry name" value="NTF2-like_dom_sf"/>
</dbReference>